<dbReference type="EMBL" id="JPOS01000134">
    <property type="protein sequence ID" value="KGE84793.1"/>
    <property type="molecule type" value="Genomic_DNA"/>
</dbReference>
<keyword evidence="2" id="KW-1185">Reference proteome</keyword>
<accession>A0A098RZ09</accession>
<sequence length="562" mass="64225">MQVRIIVLLSILLFPCEVYSQEIKKKRIENLIEELEHFYNLLGDPNVSTKDKHNSIDGNTSIWFCEGIVMIYNDLEYSKNNLNKYLPLEDYLNFIPNRLYITEIKLLDYRFVPDIDNKNPIDIYAFVEKSDNRFYTQPKQLVISIRVYNDTDFPLKVCSVKDFVDKDDDGVYDPLDKCLFSSSTSVDQDGCTDLDKDGYFSDTSKSDPMFDLDDDQACVPDENNIWCDYDGDGVPNDKDICPDTEKDDIKRVDANGCTDRDRDGYYPDINKKSVNYDPDDYNNLVPQNDNDNIELDKKKKRISKPIIPETFWYDLSDVFLGDNDNDFWFEGQAGINFPLNPFQRRDLFDYSQNRWVDNLGYTKASVASEVSVTYMPFTKFGFSLGFGFFSFGFDEEELADDISTLLSINQISHTNVYVDTQYYFYSYAILKPNMRILSMEDHDVSLSFSPGIGLLNSNNKRNALEGEISGINSFFSGPISDEVSLKSATGKKSIFFKGDLSMVGYLSDYDVLIGGTLSYIAGNYPINPELGFDGSSGIPSVSINKMKVRAFQFSICVRVGIY</sequence>
<dbReference type="AlphaFoldDB" id="A0A098RZ09"/>
<comment type="caution">
    <text evidence="1">The sequence shown here is derived from an EMBL/GenBank/DDBJ whole genome shotgun (WGS) entry which is preliminary data.</text>
</comment>
<evidence type="ECO:0000313" key="2">
    <source>
        <dbReference type="Proteomes" id="UP000029736"/>
    </source>
</evidence>
<gene>
    <name evidence="1" type="ORF">IX84_31845</name>
</gene>
<dbReference type="STRING" id="1524460.IX84_31845"/>
<evidence type="ECO:0000313" key="1">
    <source>
        <dbReference type="EMBL" id="KGE84793.1"/>
    </source>
</evidence>
<dbReference type="Proteomes" id="UP000029736">
    <property type="component" value="Unassembled WGS sequence"/>
</dbReference>
<proteinExistence type="predicted"/>
<name>A0A098RZ09_9BACT</name>
<reference evidence="1 2" key="1">
    <citation type="journal article" date="2014" name="Int. J. Syst. Evol. Microbiol.">
        <title>Phaeodactylibacter xiamenensis gen. nov., sp. nov., a member of the family Saprospiraceae isolated from the marine alga Phaeodactylum tricornutum.</title>
        <authorList>
            <person name="Chen Z.Jr."/>
            <person name="Lei X."/>
            <person name="Lai Q."/>
            <person name="Li Y."/>
            <person name="Zhang B."/>
            <person name="Zhang J."/>
            <person name="Zhang H."/>
            <person name="Yang L."/>
            <person name="Zheng W."/>
            <person name="Tian Y."/>
            <person name="Yu Z."/>
            <person name="Xu H.Jr."/>
            <person name="Zheng T."/>
        </authorList>
    </citation>
    <scope>NUCLEOTIDE SEQUENCE [LARGE SCALE GENOMIC DNA]</scope>
    <source>
        <strain evidence="1 2">KD52</strain>
    </source>
</reference>
<protein>
    <submittedName>
        <fullName evidence="1">Uncharacterized protein</fullName>
    </submittedName>
</protein>
<organism evidence="1 2">
    <name type="scientific">Phaeodactylibacter xiamenensis</name>
    <dbReference type="NCBI Taxonomy" id="1524460"/>
    <lineage>
        <taxon>Bacteria</taxon>
        <taxon>Pseudomonadati</taxon>
        <taxon>Bacteroidota</taxon>
        <taxon>Saprospiria</taxon>
        <taxon>Saprospirales</taxon>
        <taxon>Haliscomenobacteraceae</taxon>
        <taxon>Phaeodactylibacter</taxon>
    </lineage>
</organism>